<evidence type="ECO:0000256" key="1">
    <source>
        <dbReference type="SAM" id="SignalP"/>
    </source>
</evidence>
<proteinExistence type="predicted"/>
<protein>
    <submittedName>
        <fullName evidence="2">Uncharacterized protein</fullName>
    </submittedName>
</protein>
<sequence length="218" mass="24505">MLPFLYRPLIGALLLALPAAARAQAPDSAQTETSARSDYAPGEVVTPTGQRVKAYFPNSVNGFEKTIAFYYSHPEVRPFPPAKLISVDKIHTMTVRGNHFETLTRNGKSLHVLAARLVDGPVELFNFAEEKGVPIPIPIPGAMLLPIASIPYTKNHWYLRRNGELTEVKRGQFVEQLRGYLQDQPALVEKVQQHTKYYQYPDMVHIITEYNQHVAAKP</sequence>
<comment type="caution">
    <text evidence="2">The sequence shown here is derived from an EMBL/GenBank/DDBJ whole genome shotgun (WGS) entry which is preliminary data.</text>
</comment>
<accession>A0ABP7RVJ5</accession>
<evidence type="ECO:0000313" key="3">
    <source>
        <dbReference type="Proteomes" id="UP001500567"/>
    </source>
</evidence>
<feature type="chain" id="PRO_5045754508" evidence="1">
    <location>
        <begin position="24"/>
        <end position="218"/>
    </location>
</feature>
<name>A0ABP7RVJ5_9BACT</name>
<feature type="signal peptide" evidence="1">
    <location>
        <begin position="1"/>
        <end position="23"/>
    </location>
</feature>
<dbReference type="RefSeq" id="WP_345071789.1">
    <property type="nucleotide sequence ID" value="NZ_BAABDJ010000007.1"/>
</dbReference>
<keyword evidence="1" id="KW-0732">Signal</keyword>
<evidence type="ECO:0000313" key="2">
    <source>
        <dbReference type="EMBL" id="GAA4002872.1"/>
    </source>
</evidence>
<dbReference type="Proteomes" id="UP001500567">
    <property type="component" value="Unassembled WGS sequence"/>
</dbReference>
<organism evidence="2 3">
    <name type="scientific">Hymenobacter fastidiosus</name>
    <dbReference type="NCBI Taxonomy" id="486264"/>
    <lineage>
        <taxon>Bacteria</taxon>
        <taxon>Pseudomonadati</taxon>
        <taxon>Bacteroidota</taxon>
        <taxon>Cytophagia</taxon>
        <taxon>Cytophagales</taxon>
        <taxon>Hymenobacteraceae</taxon>
        <taxon>Hymenobacter</taxon>
    </lineage>
</organism>
<dbReference type="EMBL" id="BAABDJ010000007">
    <property type="protein sequence ID" value="GAA4002872.1"/>
    <property type="molecule type" value="Genomic_DNA"/>
</dbReference>
<reference evidence="3" key="1">
    <citation type="journal article" date="2019" name="Int. J. Syst. Evol. Microbiol.">
        <title>The Global Catalogue of Microorganisms (GCM) 10K type strain sequencing project: providing services to taxonomists for standard genome sequencing and annotation.</title>
        <authorList>
            <consortium name="The Broad Institute Genomics Platform"/>
            <consortium name="The Broad Institute Genome Sequencing Center for Infectious Disease"/>
            <person name="Wu L."/>
            <person name="Ma J."/>
        </authorList>
    </citation>
    <scope>NUCLEOTIDE SEQUENCE [LARGE SCALE GENOMIC DNA]</scope>
    <source>
        <strain evidence="3">JCM 17224</strain>
    </source>
</reference>
<keyword evidence="3" id="KW-1185">Reference proteome</keyword>
<gene>
    <name evidence="2" type="ORF">GCM10022408_12940</name>
</gene>